<feature type="region of interest" description="Disordered" evidence="1">
    <location>
        <begin position="1"/>
        <end position="30"/>
    </location>
</feature>
<reference evidence="2 3" key="1">
    <citation type="submission" date="2020-08" db="EMBL/GenBank/DDBJ databases">
        <title>Sequencing the genomes of 1000 actinobacteria strains.</title>
        <authorList>
            <person name="Klenk H.-P."/>
        </authorList>
    </citation>
    <scope>NUCLEOTIDE SEQUENCE [LARGE SCALE GENOMIC DNA]</scope>
    <source>
        <strain evidence="2 3">DSM 44772</strain>
    </source>
</reference>
<feature type="compositionally biased region" description="Basic and acidic residues" evidence="1">
    <location>
        <begin position="1"/>
        <end position="13"/>
    </location>
</feature>
<dbReference type="Proteomes" id="UP000549343">
    <property type="component" value="Unassembled WGS sequence"/>
</dbReference>
<gene>
    <name evidence="2" type="ORF">F4557_005650</name>
</gene>
<proteinExistence type="predicted"/>
<dbReference type="EMBL" id="JACHMV010000001">
    <property type="protein sequence ID" value="MBB4777232.1"/>
    <property type="molecule type" value="Genomic_DNA"/>
</dbReference>
<protein>
    <submittedName>
        <fullName evidence="2">Uncharacterized protein</fullName>
    </submittedName>
</protein>
<accession>A0A7W7N0T3</accession>
<evidence type="ECO:0000313" key="3">
    <source>
        <dbReference type="Proteomes" id="UP000549343"/>
    </source>
</evidence>
<evidence type="ECO:0000256" key="1">
    <source>
        <dbReference type="SAM" id="MobiDB-lite"/>
    </source>
</evidence>
<organism evidence="2 3">
    <name type="scientific">Actinomadura livida</name>
    <dbReference type="NCBI Taxonomy" id="79909"/>
    <lineage>
        <taxon>Bacteria</taxon>
        <taxon>Bacillati</taxon>
        <taxon>Actinomycetota</taxon>
        <taxon>Actinomycetes</taxon>
        <taxon>Streptosporangiales</taxon>
        <taxon>Thermomonosporaceae</taxon>
        <taxon>Actinomadura</taxon>
    </lineage>
</organism>
<comment type="caution">
    <text evidence="2">The sequence shown here is derived from an EMBL/GenBank/DDBJ whole genome shotgun (WGS) entry which is preliminary data.</text>
</comment>
<name>A0A7W7N0T3_9ACTN</name>
<dbReference type="AlphaFoldDB" id="A0A7W7N0T3"/>
<evidence type="ECO:0000313" key="2">
    <source>
        <dbReference type="EMBL" id="MBB4777232.1"/>
    </source>
</evidence>
<sequence length="30" mass="3218">MLERVKPAVDGRCESPSAVSLSMPEGVSWV</sequence>